<dbReference type="EMBL" id="CAADRA010005285">
    <property type="protein sequence ID" value="VFT88125.1"/>
    <property type="molecule type" value="Genomic_DNA"/>
</dbReference>
<dbReference type="AlphaFoldDB" id="A0A485KT05"/>
<name>A0A485KT05_9STRA</name>
<sequence length="146" mass="16428">MDDNRPVWFVLLDDKGQAFKETTTNFVMIPSDSYISEFKNAVKAQNPNMLASLDATELKVYANVDELHKVHPVQLCGRDRIGNDFGKDGDELDVVVPSHALAVIPDGLQQELNKLENIIQPPLGREIQSSLEAFSHCRFRSRKTAF</sequence>
<evidence type="ECO:0000313" key="3">
    <source>
        <dbReference type="Proteomes" id="UP000332933"/>
    </source>
</evidence>
<dbReference type="EMBL" id="VJMH01005264">
    <property type="protein sequence ID" value="KAF0698094.1"/>
    <property type="molecule type" value="Genomic_DNA"/>
</dbReference>
<gene>
    <name evidence="2" type="primary">Aste57867_11262</name>
    <name evidence="1" type="ORF">As57867_011220</name>
    <name evidence="2" type="ORF">ASTE57867_11262</name>
</gene>
<dbReference type="Proteomes" id="UP000332933">
    <property type="component" value="Unassembled WGS sequence"/>
</dbReference>
<accession>A0A485KT05</accession>
<evidence type="ECO:0000313" key="1">
    <source>
        <dbReference type="EMBL" id="KAF0698094.1"/>
    </source>
</evidence>
<keyword evidence="3" id="KW-1185">Reference proteome</keyword>
<evidence type="ECO:0000313" key="2">
    <source>
        <dbReference type="EMBL" id="VFT88125.1"/>
    </source>
</evidence>
<proteinExistence type="predicted"/>
<organism evidence="2 3">
    <name type="scientific">Aphanomyces stellatus</name>
    <dbReference type="NCBI Taxonomy" id="120398"/>
    <lineage>
        <taxon>Eukaryota</taxon>
        <taxon>Sar</taxon>
        <taxon>Stramenopiles</taxon>
        <taxon>Oomycota</taxon>
        <taxon>Saprolegniomycetes</taxon>
        <taxon>Saprolegniales</taxon>
        <taxon>Verrucalvaceae</taxon>
        <taxon>Aphanomyces</taxon>
    </lineage>
</organism>
<reference evidence="2 3" key="1">
    <citation type="submission" date="2019-03" db="EMBL/GenBank/DDBJ databases">
        <authorList>
            <person name="Gaulin E."/>
            <person name="Dumas B."/>
        </authorList>
    </citation>
    <scope>NUCLEOTIDE SEQUENCE [LARGE SCALE GENOMIC DNA]</scope>
    <source>
        <strain evidence="2">CBS 568.67</strain>
    </source>
</reference>
<dbReference type="OrthoDB" id="123517at2759"/>
<protein>
    <submittedName>
        <fullName evidence="2">Aste57867_11262 protein</fullName>
    </submittedName>
</protein>
<reference evidence="1" key="2">
    <citation type="submission" date="2019-06" db="EMBL/GenBank/DDBJ databases">
        <title>Genomics analysis of Aphanomyces spp. identifies a new class of oomycete effector associated with host adaptation.</title>
        <authorList>
            <person name="Gaulin E."/>
        </authorList>
    </citation>
    <scope>NUCLEOTIDE SEQUENCE</scope>
    <source>
        <strain evidence="1">CBS 578.67</strain>
    </source>
</reference>